<dbReference type="OrthoDB" id="21595at2759"/>
<accession>A0A1E3P9M7</accession>
<dbReference type="Pfam" id="PF00307">
    <property type="entry name" value="CH"/>
    <property type="match status" value="1"/>
</dbReference>
<evidence type="ECO:0000313" key="4">
    <source>
        <dbReference type="Proteomes" id="UP000094112"/>
    </source>
</evidence>
<dbReference type="Proteomes" id="UP000094112">
    <property type="component" value="Unassembled WGS sequence"/>
</dbReference>
<feature type="domain" description="Calponin-homology (CH)" evidence="2">
    <location>
        <begin position="29"/>
        <end position="135"/>
    </location>
</feature>
<dbReference type="SMART" id="SM00033">
    <property type="entry name" value="CH"/>
    <property type="match status" value="1"/>
</dbReference>
<dbReference type="PANTHER" id="PTHR47385:SF14">
    <property type="entry name" value="TRANSGELIN"/>
    <property type="match status" value="1"/>
</dbReference>
<dbReference type="InterPro" id="IPR036872">
    <property type="entry name" value="CH_dom_sf"/>
</dbReference>
<dbReference type="InterPro" id="IPR001715">
    <property type="entry name" value="CH_dom"/>
</dbReference>
<sequence length="198" mass="22551">MAEDPYQKKADVSSLDQDLRELRRSKYNKDLADQAKQWIFDRIGESVPQQEDLIDVLKDGVVLGKLANAIAGEKVVKYKESKMPFVQMENISQFLTFVKKYGVPEDEVFQTIDLYEENDPTIVLQTIVSFSRYVHTKTPSIPVIGPKLSTKQPPPKVPKKPQFLNDPKWSSFEYGYMKGASQSSEGVVFGNKRNITKD</sequence>
<dbReference type="GO" id="GO:0051015">
    <property type="term" value="F:actin filament binding"/>
    <property type="evidence" value="ECO:0007669"/>
    <property type="project" value="EnsemblFungi"/>
</dbReference>
<dbReference type="PRINTS" id="PR00888">
    <property type="entry name" value="SM22CALPONIN"/>
</dbReference>
<dbReference type="GeneID" id="30201510"/>
<dbReference type="InterPro" id="IPR050606">
    <property type="entry name" value="Calponin-like"/>
</dbReference>
<dbReference type="InterPro" id="IPR003096">
    <property type="entry name" value="SM22_calponin"/>
</dbReference>
<dbReference type="EMBL" id="KV454208">
    <property type="protein sequence ID" value="ODQ61587.1"/>
    <property type="molecule type" value="Genomic_DNA"/>
</dbReference>
<evidence type="ECO:0000256" key="1">
    <source>
        <dbReference type="SAM" id="MobiDB-lite"/>
    </source>
</evidence>
<protein>
    <recommendedName>
        <fullName evidence="2">Calponin-homology (CH) domain-containing protein</fullName>
    </recommendedName>
</protein>
<dbReference type="Gene3D" id="1.10.418.10">
    <property type="entry name" value="Calponin-like domain"/>
    <property type="match status" value="1"/>
</dbReference>
<dbReference type="GO" id="GO:0030674">
    <property type="term" value="F:protein-macromolecule adaptor activity"/>
    <property type="evidence" value="ECO:0007669"/>
    <property type="project" value="EnsemblFungi"/>
</dbReference>
<dbReference type="PANTHER" id="PTHR47385">
    <property type="entry name" value="CALPONIN"/>
    <property type="match status" value="1"/>
</dbReference>
<evidence type="ECO:0000313" key="3">
    <source>
        <dbReference type="EMBL" id="ODQ61587.1"/>
    </source>
</evidence>
<dbReference type="AlphaFoldDB" id="A0A1E3P9M7"/>
<proteinExistence type="predicted"/>
<dbReference type="PROSITE" id="PS50021">
    <property type="entry name" value="CH"/>
    <property type="match status" value="1"/>
</dbReference>
<keyword evidence="4" id="KW-1185">Reference proteome</keyword>
<organism evidence="3 4">
    <name type="scientific">Wickerhamomyces anomalus (strain ATCC 58044 / CBS 1984 / NCYC 433 / NRRL Y-366-8)</name>
    <name type="common">Yeast</name>
    <name type="synonym">Hansenula anomala</name>
    <dbReference type="NCBI Taxonomy" id="683960"/>
    <lineage>
        <taxon>Eukaryota</taxon>
        <taxon>Fungi</taxon>
        <taxon>Dikarya</taxon>
        <taxon>Ascomycota</taxon>
        <taxon>Saccharomycotina</taxon>
        <taxon>Saccharomycetes</taxon>
        <taxon>Phaffomycetales</taxon>
        <taxon>Wickerhamomycetaceae</taxon>
        <taxon>Wickerhamomyces</taxon>
    </lineage>
</organism>
<dbReference type="SUPFAM" id="SSF47576">
    <property type="entry name" value="Calponin-homology domain, CH-domain"/>
    <property type="match status" value="1"/>
</dbReference>
<dbReference type="GO" id="GO:0030479">
    <property type="term" value="C:actin cortical patch"/>
    <property type="evidence" value="ECO:0007669"/>
    <property type="project" value="EnsemblFungi"/>
</dbReference>
<gene>
    <name evidence="3" type="ORF">WICANDRAFT_75797</name>
</gene>
<dbReference type="RefSeq" id="XP_019040794.1">
    <property type="nucleotide sequence ID" value="XM_019184264.1"/>
</dbReference>
<reference evidence="3 4" key="1">
    <citation type="journal article" date="2016" name="Proc. Natl. Acad. Sci. U.S.A.">
        <title>Comparative genomics of biotechnologically important yeasts.</title>
        <authorList>
            <person name="Riley R."/>
            <person name="Haridas S."/>
            <person name="Wolfe K.H."/>
            <person name="Lopes M.R."/>
            <person name="Hittinger C.T."/>
            <person name="Goeker M."/>
            <person name="Salamov A.A."/>
            <person name="Wisecaver J.H."/>
            <person name="Long T.M."/>
            <person name="Calvey C.H."/>
            <person name="Aerts A.L."/>
            <person name="Barry K.W."/>
            <person name="Choi C."/>
            <person name="Clum A."/>
            <person name="Coughlan A.Y."/>
            <person name="Deshpande S."/>
            <person name="Douglass A.P."/>
            <person name="Hanson S.J."/>
            <person name="Klenk H.-P."/>
            <person name="LaButti K.M."/>
            <person name="Lapidus A."/>
            <person name="Lindquist E.A."/>
            <person name="Lipzen A.M."/>
            <person name="Meier-Kolthoff J.P."/>
            <person name="Ohm R.A."/>
            <person name="Otillar R.P."/>
            <person name="Pangilinan J.L."/>
            <person name="Peng Y."/>
            <person name="Rokas A."/>
            <person name="Rosa C.A."/>
            <person name="Scheuner C."/>
            <person name="Sibirny A.A."/>
            <person name="Slot J.C."/>
            <person name="Stielow J.B."/>
            <person name="Sun H."/>
            <person name="Kurtzman C.P."/>
            <person name="Blackwell M."/>
            <person name="Grigoriev I.V."/>
            <person name="Jeffries T.W."/>
        </authorList>
    </citation>
    <scope>NUCLEOTIDE SEQUENCE [LARGE SCALE GENOMIC DNA]</scope>
    <source>
        <strain evidence="4">ATCC 58044 / CBS 1984 / NCYC 433 / NRRL Y-366-8</strain>
    </source>
</reference>
<evidence type="ECO:0000259" key="2">
    <source>
        <dbReference type="PROSITE" id="PS50021"/>
    </source>
</evidence>
<dbReference type="GO" id="GO:0007015">
    <property type="term" value="P:actin filament organization"/>
    <property type="evidence" value="ECO:0007669"/>
    <property type="project" value="EnsemblFungi"/>
</dbReference>
<name>A0A1E3P9M7_WICAA</name>
<dbReference type="STRING" id="683960.A0A1E3P9M7"/>
<feature type="region of interest" description="Disordered" evidence="1">
    <location>
        <begin position="144"/>
        <end position="164"/>
    </location>
</feature>